<dbReference type="CDD" id="cd06225">
    <property type="entry name" value="HAMP"/>
    <property type="match status" value="1"/>
</dbReference>
<dbReference type="Pfam" id="PF00672">
    <property type="entry name" value="HAMP"/>
    <property type="match status" value="1"/>
</dbReference>
<dbReference type="PROSITE" id="PS50885">
    <property type="entry name" value="HAMP"/>
    <property type="match status" value="1"/>
</dbReference>
<name>A0A537JDN8_9BACT</name>
<dbReference type="AlphaFoldDB" id="A0A537JDN8"/>
<gene>
    <name evidence="2" type="ORF">E6H03_07010</name>
</gene>
<dbReference type="GO" id="GO:0007165">
    <property type="term" value="P:signal transduction"/>
    <property type="evidence" value="ECO:0007669"/>
    <property type="project" value="InterPro"/>
</dbReference>
<dbReference type="SUPFAM" id="SSF158472">
    <property type="entry name" value="HAMP domain-like"/>
    <property type="match status" value="1"/>
</dbReference>
<dbReference type="PANTHER" id="PTHR32089">
    <property type="entry name" value="METHYL-ACCEPTING CHEMOTAXIS PROTEIN MCPB"/>
    <property type="match status" value="1"/>
</dbReference>
<proteinExistence type="predicted"/>
<reference evidence="2 3" key="1">
    <citation type="journal article" date="2019" name="Nat. Microbiol.">
        <title>Mediterranean grassland soil C-N compound turnover is dependent on rainfall and depth, and is mediated by genomically divergent microorganisms.</title>
        <authorList>
            <person name="Diamond S."/>
            <person name="Andeer P.F."/>
            <person name="Li Z."/>
            <person name="Crits-Christoph A."/>
            <person name="Burstein D."/>
            <person name="Anantharaman K."/>
            <person name="Lane K.R."/>
            <person name="Thomas B.C."/>
            <person name="Pan C."/>
            <person name="Northen T.R."/>
            <person name="Banfield J.F."/>
        </authorList>
    </citation>
    <scope>NUCLEOTIDE SEQUENCE [LARGE SCALE GENOMIC DNA]</scope>
    <source>
        <strain evidence="2">NP_6</strain>
    </source>
</reference>
<dbReference type="GO" id="GO:0016020">
    <property type="term" value="C:membrane"/>
    <property type="evidence" value="ECO:0007669"/>
    <property type="project" value="InterPro"/>
</dbReference>
<organism evidence="2 3">
    <name type="scientific">Candidatus Segetimicrobium genomatis</name>
    <dbReference type="NCBI Taxonomy" id="2569760"/>
    <lineage>
        <taxon>Bacteria</taxon>
        <taxon>Bacillati</taxon>
        <taxon>Candidatus Sysuimicrobiota</taxon>
        <taxon>Candidatus Sysuimicrobiia</taxon>
        <taxon>Candidatus Sysuimicrobiales</taxon>
        <taxon>Candidatus Segetimicrobiaceae</taxon>
        <taxon>Candidatus Segetimicrobium</taxon>
    </lineage>
</organism>
<dbReference type="Proteomes" id="UP000318093">
    <property type="component" value="Unassembled WGS sequence"/>
</dbReference>
<dbReference type="Gene3D" id="6.10.340.10">
    <property type="match status" value="1"/>
</dbReference>
<dbReference type="PANTHER" id="PTHR32089:SF112">
    <property type="entry name" value="LYSOZYME-LIKE PROTEIN-RELATED"/>
    <property type="match status" value="1"/>
</dbReference>
<evidence type="ECO:0000313" key="2">
    <source>
        <dbReference type="EMBL" id="TMI81452.1"/>
    </source>
</evidence>
<feature type="non-terminal residue" evidence="2">
    <location>
        <position position="263"/>
    </location>
</feature>
<comment type="caution">
    <text evidence="2">The sequence shown here is derived from an EMBL/GenBank/DDBJ whole genome shotgun (WGS) entry which is preliminary data.</text>
</comment>
<dbReference type="EMBL" id="VBAN01000209">
    <property type="protein sequence ID" value="TMI81452.1"/>
    <property type="molecule type" value="Genomic_DNA"/>
</dbReference>
<accession>A0A537JDN8</accession>
<evidence type="ECO:0000313" key="3">
    <source>
        <dbReference type="Proteomes" id="UP000318093"/>
    </source>
</evidence>
<dbReference type="InterPro" id="IPR003660">
    <property type="entry name" value="HAMP_dom"/>
</dbReference>
<sequence length="263" mass="27636">MTRSLRWKLTGSYLVLVLFSLAVAAAVLISPITHVYLDAYRRSVLNEAKSIALVLGVYQAEGASIDRLDDIASGSSWRDGVYVGVKDVWGRPPATGRWAGVAAGAVAPEIASALAGTPATAIRLDPGSHETRIFAAAPMTSRGAVTGVVQVSIPRLWVDQALEEVWKALGEALLAGVAAALLLGTWRARALAAPVLELARAARRISAGDLGARASVRSEDEIGQLAGTFNVMADQLRQKLAAVSEERNKIEAIISSMSDAVVA</sequence>
<dbReference type="SMART" id="SM00304">
    <property type="entry name" value="HAMP"/>
    <property type="match status" value="1"/>
</dbReference>
<evidence type="ECO:0000259" key="1">
    <source>
        <dbReference type="PROSITE" id="PS50885"/>
    </source>
</evidence>
<protein>
    <submittedName>
        <fullName evidence="2">HAMP domain-containing protein</fullName>
    </submittedName>
</protein>
<feature type="domain" description="HAMP" evidence="1">
    <location>
        <begin position="189"/>
        <end position="241"/>
    </location>
</feature>